<dbReference type="GO" id="GO:0000056">
    <property type="term" value="P:ribosomal small subunit export from nucleus"/>
    <property type="evidence" value="ECO:0007669"/>
    <property type="project" value="TreeGrafter"/>
</dbReference>
<dbReference type="GO" id="GO:0005634">
    <property type="term" value="C:nucleus"/>
    <property type="evidence" value="ECO:0007669"/>
    <property type="project" value="UniProtKB-SubCell"/>
</dbReference>
<evidence type="ECO:0000256" key="3">
    <source>
        <dbReference type="ARBA" id="ARBA00022448"/>
    </source>
</evidence>
<dbReference type="InterPro" id="IPR013598">
    <property type="entry name" value="Exportin-1/Importin-b-like"/>
</dbReference>
<reference evidence="7 8" key="1">
    <citation type="journal article" date="2017" name="Environ. Microbiol.">
        <title>Decay of the glycolytic pathway and adaptation to intranuclear parasitism within Enterocytozoonidae microsporidia.</title>
        <authorList>
            <person name="Wiredu Boakye D."/>
            <person name="Jaroenlak P."/>
            <person name="Prachumwat A."/>
            <person name="Williams T.A."/>
            <person name="Bateman K.S."/>
            <person name="Itsathitphaisarn O."/>
            <person name="Sritunyalucksana K."/>
            <person name="Paszkiewicz K.H."/>
            <person name="Moore K.A."/>
            <person name="Stentiford G.D."/>
            <person name="Williams B.A."/>
        </authorList>
    </citation>
    <scope>NUCLEOTIDE SEQUENCE [LARGE SCALE GENOMIC DNA]</scope>
    <source>
        <strain evidence="7 8">TH1</strain>
    </source>
</reference>
<evidence type="ECO:0000256" key="4">
    <source>
        <dbReference type="ARBA" id="ARBA00022927"/>
    </source>
</evidence>
<dbReference type="EMBL" id="MNPJ01000016">
    <property type="protein sequence ID" value="OQS54800.1"/>
    <property type="molecule type" value="Genomic_DNA"/>
</dbReference>
<comment type="similarity">
    <text evidence="2">Belongs to the exportin family.</text>
</comment>
<proteinExistence type="inferred from homology"/>
<protein>
    <submittedName>
        <fullName evidence="7">Xpo1</fullName>
    </submittedName>
</protein>
<keyword evidence="8" id="KW-1185">Reference proteome</keyword>
<dbReference type="AlphaFoldDB" id="A0A1W0E6C2"/>
<dbReference type="InterPro" id="IPR014877">
    <property type="entry name" value="XPO1_C_dom"/>
</dbReference>
<dbReference type="SMART" id="SM00913">
    <property type="entry name" value="IBN_N"/>
    <property type="match status" value="1"/>
</dbReference>
<evidence type="ECO:0000313" key="7">
    <source>
        <dbReference type="EMBL" id="OQS54800.1"/>
    </source>
</evidence>
<dbReference type="Pfam" id="PF18784">
    <property type="entry name" value="CRM1_repeat_2"/>
    <property type="match status" value="1"/>
</dbReference>
<comment type="caution">
    <text evidence="7">The sequence shown here is derived from an EMBL/GenBank/DDBJ whole genome shotgun (WGS) entry which is preliminary data.</text>
</comment>
<name>A0A1W0E6C2_9MICR</name>
<feature type="domain" description="Importin N-terminal" evidence="6">
    <location>
        <begin position="34"/>
        <end position="100"/>
    </location>
</feature>
<sequence>MEKILNLEGDFDIELFDKIVQQALSSNATEKTKAESVLLQFKKLNNSWLKVDFILKNSKYKESKFIALQILEENINTKWNVFDVGVKKDIREYLFLYIVNNCSSNLNDIVLKKFNSALISIIKKDWPKLCPDFISNLINISQTTNMDVCANSLVILREINEEIFFNNSYMSISRVKTLKEALEKDYNNIFTFIVGILEFSEKQELSAQLLKNCLLCLGSFCKSMNSGYIFSTRIIEIILTHLNSSHSIEVLLTLHEIIDLFVVKSPDGDEAFLRIPQNIDSKLIYEKILIVYQELLGFFDLYMSKFDHENELAKLYFEFDQSEKLFVKVFSRCFCSILFNFFDKMPQELNKRCMLHLINVSKIKDIALFREIFVAWQKIIFVFYSEYPFFKETAKPLIRNEYIFVLEKLFPVMIGFMPKPQEVFVVINELGEIVKDKTVQTVDIEFGKKMSESFKQLCYPIKDFILKYLYNECQKLVKTVNTFDLNHFNRVCWVIGCFANVLEKKEENDFFVNTVDVILTICGASEDLNRKSIVASCTIYIISKYCRFLKNNVEFMYLVIQKLFEFMETDLEGLDEMSCDAFLTIAQNAPTQFLSQYKGNSILVSVLGDLGKIKATLRGKQRLQRVVVEGLFEIIKSNKIENGVYVTSILQAFCDYSLIAYDQQKLKNVGDARAICHLFECYSIGFEYVPHILQGVCNKNDVVLYYKNLLDNSQFVSEALAKIVKEAIVNLCIKMATNDNSDDFYNILTEVVLFDYQHTFCAKTILLSSVMINNAQKTMFVQRLLFLINNIVIPSTPLLLEGDNHQDVCLEILKLNANLIKTAELYGTYFTILMTNDKFDQFFEGVLFTMSCINEISSCAIEFLKLLFERSFEANNQQFFVIYFFRTLENLIGLLIDRDTRHNNKVQCEFLYLLMNLSIKISLLDEQKNNKEKITEFLISLFTGAFENLTILSVQLFIKGLFEIKNIHNFTDHVSDFTVKIYEYGSDEYVNEDKTILMERINQLE</sequence>
<evidence type="ECO:0000259" key="6">
    <source>
        <dbReference type="PROSITE" id="PS50166"/>
    </source>
</evidence>
<dbReference type="GO" id="GO:0005049">
    <property type="term" value="F:nuclear export signal receptor activity"/>
    <property type="evidence" value="ECO:0007669"/>
    <property type="project" value="InterPro"/>
</dbReference>
<dbReference type="InterPro" id="IPR016024">
    <property type="entry name" value="ARM-type_fold"/>
</dbReference>
<dbReference type="InterPro" id="IPR040485">
    <property type="entry name" value="XPO1_repeat_3"/>
</dbReference>
<dbReference type="OrthoDB" id="27218at2759"/>
<dbReference type="InterPro" id="IPR011989">
    <property type="entry name" value="ARM-like"/>
</dbReference>
<evidence type="ECO:0000313" key="8">
    <source>
        <dbReference type="Proteomes" id="UP000192758"/>
    </source>
</evidence>
<dbReference type="GO" id="GO:0005737">
    <property type="term" value="C:cytoplasm"/>
    <property type="evidence" value="ECO:0007669"/>
    <property type="project" value="TreeGrafter"/>
</dbReference>
<dbReference type="Gene3D" id="1.25.10.10">
    <property type="entry name" value="Leucine-rich Repeat Variant"/>
    <property type="match status" value="1"/>
</dbReference>
<gene>
    <name evidence="7" type="primary">Xpo1</name>
    <name evidence="7" type="ORF">EHP00_155</name>
</gene>
<dbReference type="Pfam" id="PF08389">
    <property type="entry name" value="Xpo1"/>
    <property type="match status" value="1"/>
</dbReference>
<dbReference type="PROSITE" id="PS50166">
    <property type="entry name" value="IMPORTIN_B_NT"/>
    <property type="match status" value="1"/>
</dbReference>
<dbReference type="STRING" id="646526.A0A1W0E6C2"/>
<comment type="subcellular location">
    <subcellularLocation>
        <location evidence="1">Nucleus</location>
    </subcellularLocation>
</comment>
<dbReference type="Pfam" id="PF18787">
    <property type="entry name" value="CRM1_repeat_3"/>
    <property type="match status" value="1"/>
</dbReference>
<evidence type="ECO:0000256" key="1">
    <source>
        <dbReference type="ARBA" id="ARBA00004123"/>
    </source>
</evidence>
<dbReference type="PANTHER" id="PTHR11223">
    <property type="entry name" value="EXPORTIN 1/5"/>
    <property type="match status" value="1"/>
</dbReference>
<dbReference type="SUPFAM" id="SSF48371">
    <property type="entry name" value="ARM repeat"/>
    <property type="match status" value="1"/>
</dbReference>
<evidence type="ECO:0000256" key="5">
    <source>
        <dbReference type="ARBA" id="ARBA00023242"/>
    </source>
</evidence>
<keyword evidence="4" id="KW-0653">Protein transport</keyword>
<dbReference type="Pfam" id="PF03810">
    <property type="entry name" value="IBN_N"/>
    <property type="match status" value="1"/>
</dbReference>
<dbReference type="Proteomes" id="UP000192758">
    <property type="component" value="Unassembled WGS sequence"/>
</dbReference>
<accession>A0A1W0E6C2</accession>
<dbReference type="Pfam" id="PF08767">
    <property type="entry name" value="CRM1_C"/>
    <property type="match status" value="1"/>
</dbReference>
<dbReference type="GO" id="GO:0000055">
    <property type="term" value="P:ribosomal large subunit export from nucleus"/>
    <property type="evidence" value="ECO:0007669"/>
    <property type="project" value="TreeGrafter"/>
</dbReference>
<dbReference type="GO" id="GO:0006611">
    <property type="term" value="P:protein export from nucleus"/>
    <property type="evidence" value="ECO:0007669"/>
    <property type="project" value="InterPro"/>
</dbReference>
<keyword evidence="3" id="KW-0813">Transport</keyword>
<dbReference type="InterPro" id="IPR041235">
    <property type="entry name" value="Exp1_repeat_2"/>
</dbReference>
<dbReference type="InterPro" id="IPR045065">
    <property type="entry name" value="XPO1/5"/>
</dbReference>
<evidence type="ECO:0000256" key="2">
    <source>
        <dbReference type="ARBA" id="ARBA00009466"/>
    </source>
</evidence>
<dbReference type="VEuPathDB" id="MicrosporidiaDB:EHP00_155"/>
<dbReference type="GO" id="GO:0031267">
    <property type="term" value="F:small GTPase binding"/>
    <property type="evidence" value="ECO:0007669"/>
    <property type="project" value="InterPro"/>
</dbReference>
<organism evidence="7 8">
    <name type="scientific">Ecytonucleospora hepatopenaei</name>
    <dbReference type="NCBI Taxonomy" id="646526"/>
    <lineage>
        <taxon>Eukaryota</taxon>
        <taxon>Fungi</taxon>
        <taxon>Fungi incertae sedis</taxon>
        <taxon>Microsporidia</taxon>
        <taxon>Enterocytozoonidae</taxon>
        <taxon>Ecytonucleospora</taxon>
    </lineage>
</organism>
<dbReference type="PANTHER" id="PTHR11223:SF2">
    <property type="entry name" value="EXPORTIN-1"/>
    <property type="match status" value="1"/>
</dbReference>
<keyword evidence="5" id="KW-0539">Nucleus</keyword>
<dbReference type="InterPro" id="IPR001494">
    <property type="entry name" value="Importin-beta_N"/>
</dbReference>
<dbReference type="SMART" id="SM01102">
    <property type="entry name" value="CRM1_C"/>
    <property type="match status" value="1"/>
</dbReference>